<feature type="transmembrane region" description="Helical" evidence="6">
    <location>
        <begin position="540"/>
        <end position="559"/>
    </location>
</feature>
<organism evidence="7 8">
    <name type="scientific">Schizophyllum amplum</name>
    <dbReference type="NCBI Taxonomy" id="97359"/>
    <lineage>
        <taxon>Eukaryota</taxon>
        <taxon>Fungi</taxon>
        <taxon>Dikarya</taxon>
        <taxon>Basidiomycota</taxon>
        <taxon>Agaricomycotina</taxon>
        <taxon>Agaricomycetes</taxon>
        <taxon>Agaricomycetidae</taxon>
        <taxon>Agaricales</taxon>
        <taxon>Schizophyllaceae</taxon>
        <taxon>Schizophyllum</taxon>
    </lineage>
</organism>
<dbReference type="GO" id="GO:0016020">
    <property type="term" value="C:membrane"/>
    <property type="evidence" value="ECO:0007669"/>
    <property type="project" value="UniProtKB-SubCell"/>
</dbReference>
<dbReference type="SUPFAM" id="SSF103473">
    <property type="entry name" value="MFS general substrate transporter"/>
    <property type="match status" value="1"/>
</dbReference>
<keyword evidence="4 6" id="KW-1133">Transmembrane helix</keyword>
<dbReference type="Pfam" id="PF00854">
    <property type="entry name" value="PTR2"/>
    <property type="match status" value="1"/>
</dbReference>
<feature type="transmembrane region" description="Helical" evidence="6">
    <location>
        <begin position="463"/>
        <end position="482"/>
    </location>
</feature>
<dbReference type="Proteomes" id="UP000320762">
    <property type="component" value="Unassembled WGS sequence"/>
</dbReference>
<comment type="caution">
    <text evidence="7">The sequence shown here is derived from an EMBL/GenBank/DDBJ whole genome shotgun (WGS) entry which is preliminary data.</text>
</comment>
<feature type="transmembrane region" description="Helical" evidence="6">
    <location>
        <begin position="288"/>
        <end position="309"/>
    </location>
</feature>
<evidence type="ECO:0000256" key="5">
    <source>
        <dbReference type="ARBA" id="ARBA00023136"/>
    </source>
</evidence>
<evidence type="ECO:0000256" key="1">
    <source>
        <dbReference type="ARBA" id="ARBA00004141"/>
    </source>
</evidence>
<name>A0A550CZR0_9AGAR</name>
<reference evidence="7 8" key="1">
    <citation type="journal article" date="2019" name="New Phytol.">
        <title>Comparative genomics reveals unique wood-decay strategies and fruiting body development in the Schizophyllaceae.</title>
        <authorList>
            <person name="Almasi E."/>
            <person name="Sahu N."/>
            <person name="Krizsan K."/>
            <person name="Balint B."/>
            <person name="Kovacs G.M."/>
            <person name="Kiss B."/>
            <person name="Cseklye J."/>
            <person name="Drula E."/>
            <person name="Henrissat B."/>
            <person name="Nagy I."/>
            <person name="Chovatia M."/>
            <person name="Adam C."/>
            <person name="LaButti K."/>
            <person name="Lipzen A."/>
            <person name="Riley R."/>
            <person name="Grigoriev I.V."/>
            <person name="Nagy L.G."/>
        </authorList>
    </citation>
    <scope>NUCLEOTIDE SEQUENCE [LARGE SCALE GENOMIC DNA]</scope>
    <source>
        <strain evidence="7 8">NL-1724</strain>
    </source>
</reference>
<dbReference type="PANTHER" id="PTHR11654">
    <property type="entry name" value="OLIGOPEPTIDE TRANSPORTER-RELATED"/>
    <property type="match status" value="1"/>
</dbReference>
<dbReference type="EMBL" id="VDMD01000001">
    <property type="protein sequence ID" value="TRM70274.1"/>
    <property type="molecule type" value="Genomic_DNA"/>
</dbReference>
<feature type="transmembrane region" description="Helical" evidence="6">
    <location>
        <begin position="264"/>
        <end position="282"/>
    </location>
</feature>
<accession>A0A550CZR0</accession>
<comment type="subcellular location">
    <subcellularLocation>
        <location evidence="1">Membrane</location>
        <topology evidence="1">Multi-pass membrane protein</topology>
    </subcellularLocation>
</comment>
<keyword evidence="3 6" id="KW-0812">Transmembrane</keyword>
<dbReference type="InterPro" id="IPR036259">
    <property type="entry name" value="MFS_trans_sf"/>
</dbReference>
<evidence type="ECO:0000256" key="6">
    <source>
        <dbReference type="SAM" id="Phobius"/>
    </source>
</evidence>
<dbReference type="InterPro" id="IPR000109">
    <property type="entry name" value="POT_fam"/>
</dbReference>
<keyword evidence="8" id="KW-1185">Reference proteome</keyword>
<evidence type="ECO:0000256" key="3">
    <source>
        <dbReference type="ARBA" id="ARBA00022692"/>
    </source>
</evidence>
<sequence length="630" mass="68477">MTDVDVTRDYIQSAGAVNDGEGVIVPAEHHANSSAEDVKKDHNILHTVAFADTDEDGRAPTEEEKATLRRVSAPIPWASYVVCIVELAERASYYGVSGVFTNFIQRPLPKGGNGAGAPAPGTQDSAGALGLGLQTATALTTLFNFLAYVTPLLGGTIADMKLGRLRTLWWGILFGFVGHLLLVIAAIPTVMEEGHAIAAFIIGMLILAFATGFIKPCIAPIIADQCPVKTQQVKTLKSGEKVIVDPKVTVETMLHRHRADCEQLYYWAVNIGAFFSIATTYSEKRIGFWLAYLTPGIFYLIMPVGLLWVQSRLILYPPKGAETLDAFKAIKVMWTRAGVATGFKGGDELWDQAKPSVIAKDESPKSQGLLSRINWDDKFVDDLRITVIACKIFLFQPIWALADGGLNSIITNMAGSMTTNGLPNDLLSNFNPIGTVVTIPIYNYWLYPTLRKMGFNFTPVRRSYLFGVVIMIIAAILQWQVYETSPCGYNATECEVGSGVSPISAWTVVPICADWLQPMGGILISVTSYEMAYNLTPANMKGLVIAIVFLMSALSSAIVEICSPAFNDPNLIWPFVGIGAANLLAAIANYWFFREVGAGDVDLSAMETQRQVVDKDDAETGAAKEKMADD</sequence>
<keyword evidence="5 6" id="KW-0472">Membrane</keyword>
<evidence type="ECO:0000313" key="8">
    <source>
        <dbReference type="Proteomes" id="UP000320762"/>
    </source>
</evidence>
<evidence type="ECO:0000256" key="4">
    <source>
        <dbReference type="ARBA" id="ARBA00022989"/>
    </source>
</evidence>
<feature type="transmembrane region" description="Helical" evidence="6">
    <location>
        <begin position="196"/>
        <end position="214"/>
    </location>
</feature>
<evidence type="ECO:0000313" key="7">
    <source>
        <dbReference type="EMBL" id="TRM70274.1"/>
    </source>
</evidence>
<feature type="transmembrane region" description="Helical" evidence="6">
    <location>
        <begin position="168"/>
        <end position="190"/>
    </location>
</feature>
<dbReference type="GO" id="GO:0022857">
    <property type="term" value="F:transmembrane transporter activity"/>
    <property type="evidence" value="ECO:0007669"/>
    <property type="project" value="InterPro"/>
</dbReference>
<feature type="transmembrane region" description="Helical" evidence="6">
    <location>
        <begin position="571"/>
        <end position="593"/>
    </location>
</feature>
<evidence type="ECO:0000256" key="2">
    <source>
        <dbReference type="ARBA" id="ARBA00005982"/>
    </source>
</evidence>
<protein>
    <submittedName>
        <fullName evidence="7">POT family-domain-containing protein</fullName>
    </submittedName>
</protein>
<dbReference type="AlphaFoldDB" id="A0A550CZR0"/>
<gene>
    <name evidence="7" type="ORF">BD626DRAFT_533605</name>
</gene>
<dbReference type="OrthoDB" id="8904098at2759"/>
<comment type="similarity">
    <text evidence="2">Belongs to the major facilitator superfamily. Proton-dependent oligopeptide transporter (POT/PTR) (TC 2.A.17) family.</text>
</comment>
<proteinExistence type="inferred from homology"/>
<dbReference type="Gene3D" id="1.20.1250.20">
    <property type="entry name" value="MFS general substrate transporter like domains"/>
    <property type="match status" value="1"/>
</dbReference>